<protein>
    <submittedName>
        <fullName evidence="12">Alkaline phosphatase</fullName>
    </submittedName>
</protein>
<evidence type="ECO:0000256" key="4">
    <source>
        <dbReference type="ARBA" id="ARBA00022801"/>
    </source>
</evidence>
<dbReference type="SMART" id="SM00098">
    <property type="entry name" value="alkPPc"/>
    <property type="match status" value="1"/>
</dbReference>
<evidence type="ECO:0000256" key="2">
    <source>
        <dbReference type="ARBA" id="ARBA00022553"/>
    </source>
</evidence>
<feature type="binding site" evidence="8">
    <location>
        <position position="83"/>
    </location>
    <ligand>
        <name>Mg(2+)</name>
        <dbReference type="ChEBI" id="CHEBI:18420"/>
    </ligand>
</feature>
<dbReference type="Proteomes" id="UP000291525">
    <property type="component" value="Unassembled WGS sequence"/>
</dbReference>
<proteinExistence type="inferred from homology"/>
<feature type="binding site" evidence="8">
    <location>
        <position position="361"/>
    </location>
    <ligand>
        <name>Zn(2+)</name>
        <dbReference type="ChEBI" id="CHEBI:29105"/>
        <label>2</label>
    </ligand>
</feature>
<comment type="cofactor">
    <cofactor evidence="8">
        <name>Zn(2+)</name>
        <dbReference type="ChEBI" id="CHEBI:29105"/>
    </cofactor>
    <text evidence="8">Binds 2 Zn(2+) ions.</text>
</comment>
<evidence type="ECO:0000256" key="10">
    <source>
        <dbReference type="SAM" id="MobiDB-lite"/>
    </source>
</evidence>
<comment type="similarity">
    <text evidence="1 9">Belongs to the alkaline phosphatase family.</text>
</comment>
<dbReference type="PROSITE" id="PS00123">
    <property type="entry name" value="ALKALINE_PHOSPHATASE"/>
    <property type="match status" value="1"/>
</dbReference>
<keyword evidence="11" id="KW-0732">Signal</keyword>
<evidence type="ECO:0000256" key="9">
    <source>
        <dbReference type="RuleBase" id="RU003946"/>
    </source>
</evidence>
<dbReference type="InterPro" id="IPR018299">
    <property type="entry name" value="Alkaline_phosphatase_AS"/>
</dbReference>
<name>A0A4Q8L3X0_9STRE</name>
<accession>A0A4Q8L3X0</accession>
<evidence type="ECO:0000313" key="13">
    <source>
        <dbReference type="Proteomes" id="UP000291525"/>
    </source>
</evidence>
<feature type="binding site" evidence="8">
    <location>
        <position position="313"/>
    </location>
    <ligand>
        <name>Mg(2+)</name>
        <dbReference type="ChEBI" id="CHEBI:18420"/>
    </ligand>
</feature>
<feature type="binding site" evidence="8">
    <location>
        <position position="187"/>
    </location>
    <ligand>
        <name>Mg(2+)</name>
        <dbReference type="ChEBI" id="CHEBI:18420"/>
    </ligand>
</feature>
<feature type="region of interest" description="Disordered" evidence="10">
    <location>
        <begin position="544"/>
        <end position="572"/>
    </location>
</feature>
<evidence type="ECO:0000256" key="5">
    <source>
        <dbReference type="ARBA" id="ARBA00022833"/>
    </source>
</evidence>
<feature type="binding site" evidence="8">
    <location>
        <position position="83"/>
    </location>
    <ligand>
        <name>Zn(2+)</name>
        <dbReference type="ChEBI" id="CHEBI:29105"/>
        <label>2</label>
    </ligand>
</feature>
<dbReference type="Gene3D" id="1.10.60.40">
    <property type="match status" value="1"/>
</dbReference>
<dbReference type="EMBL" id="SHGT01000004">
    <property type="protein sequence ID" value="TAA14887.1"/>
    <property type="molecule type" value="Genomic_DNA"/>
</dbReference>
<dbReference type="AlphaFoldDB" id="A0A4Q8L3X0"/>
<feature type="active site" description="Phosphoserine intermediate" evidence="7">
    <location>
        <position position="135"/>
    </location>
</feature>
<comment type="caution">
    <text evidence="12">The sequence shown here is derived from an EMBL/GenBank/DDBJ whole genome shotgun (WGS) entry which is preliminary data.</text>
</comment>
<feature type="binding site" evidence="8">
    <location>
        <position position="505"/>
    </location>
    <ligand>
        <name>Zn(2+)</name>
        <dbReference type="ChEBI" id="CHEBI:29105"/>
        <label>2</label>
    </ligand>
</feature>
<evidence type="ECO:0000256" key="8">
    <source>
        <dbReference type="PIRSR" id="PIRSR601952-2"/>
    </source>
</evidence>
<dbReference type="CDD" id="cd16012">
    <property type="entry name" value="ALP"/>
    <property type="match status" value="1"/>
</dbReference>
<dbReference type="GO" id="GO:0004035">
    <property type="term" value="F:alkaline phosphatase activity"/>
    <property type="evidence" value="ECO:0007669"/>
    <property type="project" value="TreeGrafter"/>
</dbReference>
<keyword evidence="6 8" id="KW-0460">Magnesium</keyword>
<feature type="signal peptide" evidence="11">
    <location>
        <begin position="1"/>
        <end position="29"/>
    </location>
</feature>
<dbReference type="RefSeq" id="WP_130554400.1">
    <property type="nucleotide sequence ID" value="NZ_SHGT01000004.1"/>
</dbReference>
<evidence type="ECO:0000256" key="3">
    <source>
        <dbReference type="ARBA" id="ARBA00022723"/>
    </source>
</evidence>
<dbReference type="GO" id="GO:0046872">
    <property type="term" value="F:metal ion binding"/>
    <property type="evidence" value="ECO:0007669"/>
    <property type="project" value="UniProtKB-KW"/>
</dbReference>
<organism evidence="12 13">
    <name type="scientific">Streptococcus parasuis</name>
    <dbReference type="NCBI Taxonomy" id="1501662"/>
    <lineage>
        <taxon>Bacteria</taxon>
        <taxon>Bacillati</taxon>
        <taxon>Bacillota</taxon>
        <taxon>Bacilli</taxon>
        <taxon>Lactobacillales</taxon>
        <taxon>Streptococcaceae</taxon>
        <taxon>Streptococcus</taxon>
    </lineage>
</organism>
<dbReference type="PRINTS" id="PR00113">
    <property type="entry name" value="ALKPHPHTASE"/>
</dbReference>
<evidence type="ECO:0000256" key="11">
    <source>
        <dbReference type="SAM" id="SignalP"/>
    </source>
</evidence>
<feature type="binding site" evidence="8">
    <location>
        <position position="189"/>
    </location>
    <ligand>
        <name>Mg(2+)</name>
        <dbReference type="ChEBI" id="CHEBI:18420"/>
    </ligand>
</feature>
<feature type="binding site" evidence="8">
    <location>
        <position position="318"/>
    </location>
    <ligand>
        <name>Zn(2+)</name>
        <dbReference type="ChEBI" id="CHEBI:29105"/>
        <label>2</label>
    </ligand>
</feature>
<sequence>MKKKSTYLQCATILFATSVLLLAACSNQASVKLDTEAVNDAALAEQTANGKTVALYDTSRAKTEDYSKVNENQAKYVFLFIGDGMGVTPVTAAENYLGYTQTNKGEIYPDRMNFTEMPVVGMKTQFDCHSFIPDSASTATAFGTGIKTQTDTVGLSGDFSQSADSVAEKAKRAGKAVGIISSVTLNHATPAAFYANVESRNSYYDIGLQMAETDFEFFGGGSLKHRTGKEKDQKDLYTILEERGYTIADTKQEAEQITADSKKVYMVAEDLQDDGAVTYAIDQDSDSQTLKDVVDKGIEVLSNDPEGFFMMAESGKIDWAEHANDGVTTMEEVIQFQEAIQSAVDFYNEHPDDTLIVVTADHSTGGFTIGNGSTGYETYFDLLTNQKGSQVAFQEKVKSALETNPNLSFEEFASQITAFFGLVLDPNAPAETGTEAAVEAYKEQQESNRLICSQEEYQELKTAFEESKKAGEEQNVQYGGYDPVSITATHILDKKAGLAWTTTAHAGEKVPVYAMGSGAYMFDGEFDDTDVAVRLGEAMGFNGEVAGPKDQMETETKKPVGVGLIPPASGNE</sequence>
<dbReference type="SUPFAM" id="SSF53649">
    <property type="entry name" value="Alkaline phosphatase-like"/>
    <property type="match status" value="1"/>
</dbReference>
<dbReference type="OrthoDB" id="9794455at2"/>
<feature type="chain" id="PRO_5021028513" evidence="11">
    <location>
        <begin position="30"/>
        <end position="572"/>
    </location>
</feature>
<dbReference type="InterPro" id="IPR001952">
    <property type="entry name" value="Alkaline_phosphatase"/>
</dbReference>
<dbReference type="PROSITE" id="PS51257">
    <property type="entry name" value="PROKAR_LIPOPROTEIN"/>
    <property type="match status" value="1"/>
</dbReference>
<keyword evidence="3 8" id="KW-0479">Metal-binding</keyword>
<feature type="binding site" evidence="8">
    <location>
        <position position="322"/>
    </location>
    <ligand>
        <name>Zn(2+)</name>
        <dbReference type="ChEBI" id="CHEBI:29105"/>
        <label>2</label>
    </ligand>
</feature>
<dbReference type="PANTHER" id="PTHR11596">
    <property type="entry name" value="ALKALINE PHOSPHATASE"/>
    <property type="match status" value="1"/>
</dbReference>
<dbReference type="Pfam" id="PF00245">
    <property type="entry name" value="Alk_phosphatase"/>
    <property type="match status" value="1"/>
</dbReference>
<comment type="cofactor">
    <cofactor evidence="8">
        <name>Mg(2+)</name>
        <dbReference type="ChEBI" id="CHEBI:18420"/>
    </cofactor>
    <text evidence="8">Binds 1 Mg(2+) ion.</text>
</comment>
<evidence type="ECO:0000256" key="6">
    <source>
        <dbReference type="ARBA" id="ARBA00022842"/>
    </source>
</evidence>
<dbReference type="PANTHER" id="PTHR11596:SF5">
    <property type="entry name" value="ALKALINE PHOSPHATASE"/>
    <property type="match status" value="1"/>
</dbReference>
<keyword evidence="4" id="KW-0378">Hydrolase</keyword>
<feature type="binding site" evidence="8">
    <location>
        <position position="362"/>
    </location>
    <ligand>
        <name>Zn(2+)</name>
        <dbReference type="ChEBI" id="CHEBI:29105"/>
        <label>2</label>
    </ligand>
</feature>
<gene>
    <name evidence="12" type="ORF">EXW74_01590</name>
</gene>
<dbReference type="Gene3D" id="3.40.720.10">
    <property type="entry name" value="Alkaline Phosphatase, subunit A"/>
    <property type="match status" value="1"/>
</dbReference>
<reference evidence="12 13" key="1">
    <citation type="submission" date="2019-02" db="EMBL/GenBank/DDBJ databases">
        <title>First genome of the species Streptococcus parasuis.</title>
        <authorList>
            <person name="Stevens M.J.A."/>
            <person name="Stephan R."/>
        </authorList>
    </citation>
    <scope>NUCLEOTIDE SEQUENCE [LARGE SCALE GENOMIC DNA]</scope>
    <source>
        <strain evidence="12 13">4253</strain>
    </source>
</reference>
<keyword evidence="2" id="KW-0597">Phosphoprotein</keyword>
<evidence type="ECO:0000256" key="7">
    <source>
        <dbReference type="PIRSR" id="PIRSR601952-1"/>
    </source>
</evidence>
<keyword evidence="5 8" id="KW-0862">Zinc</keyword>
<dbReference type="InterPro" id="IPR017850">
    <property type="entry name" value="Alkaline_phosphatase_core_sf"/>
</dbReference>
<evidence type="ECO:0000313" key="12">
    <source>
        <dbReference type="EMBL" id="TAA14887.1"/>
    </source>
</evidence>
<evidence type="ECO:0000256" key="1">
    <source>
        <dbReference type="ARBA" id="ARBA00005984"/>
    </source>
</evidence>